<feature type="domain" description="HTH tetR-type" evidence="2">
    <location>
        <begin position="9"/>
        <end position="56"/>
    </location>
</feature>
<dbReference type="InterPro" id="IPR015292">
    <property type="entry name" value="Tscrpt_reg_YbiH_C"/>
</dbReference>
<reference evidence="4 5" key="1">
    <citation type="submission" date="2009-06" db="EMBL/GenBank/DDBJ databases">
        <title>Complete sequence of Desulfovibrio salexigens DSM 2638.</title>
        <authorList>
            <consortium name="US DOE Joint Genome Institute"/>
            <person name="Lucas S."/>
            <person name="Copeland A."/>
            <person name="Lapidus A."/>
            <person name="Glavina del Rio T."/>
            <person name="Tice H."/>
            <person name="Bruce D."/>
            <person name="Goodwin L."/>
            <person name="Pitluck S."/>
            <person name="Munk A.C."/>
            <person name="Brettin T."/>
            <person name="Detter J.C."/>
            <person name="Han C."/>
            <person name="Tapia R."/>
            <person name="Larimer F."/>
            <person name="Land M."/>
            <person name="Hauser L."/>
            <person name="Kyrpides N."/>
            <person name="Anderson I."/>
            <person name="Wall J.D."/>
            <person name="Arkin A.P."/>
            <person name="Dehal P."/>
            <person name="Chivian D."/>
            <person name="Giles B."/>
            <person name="Hazen T.C."/>
        </authorList>
    </citation>
    <scope>NUCLEOTIDE SEQUENCE [LARGE SCALE GENOMIC DNA]</scope>
    <source>
        <strain evidence="5">ATCC 14822 / DSM 2638 / NCIMB 8403 / VKM B-1763</strain>
    </source>
</reference>
<evidence type="ECO:0000259" key="2">
    <source>
        <dbReference type="Pfam" id="PF00440"/>
    </source>
</evidence>
<evidence type="ECO:0000313" key="4">
    <source>
        <dbReference type="EMBL" id="ACS78933.1"/>
    </source>
</evidence>
<dbReference type="InterPro" id="IPR050109">
    <property type="entry name" value="HTH-type_TetR-like_transc_reg"/>
</dbReference>
<dbReference type="HOGENOM" id="CLU_069356_16_1_7"/>
<dbReference type="eggNOG" id="COG1309">
    <property type="taxonomic scope" value="Bacteria"/>
</dbReference>
<dbReference type="KEGG" id="dsa:Desal_0867"/>
<proteinExistence type="predicted"/>
<dbReference type="PANTHER" id="PTHR30328">
    <property type="entry name" value="TRANSCRIPTIONAL REPRESSOR"/>
    <property type="match status" value="1"/>
</dbReference>
<feature type="domain" description="Transcription regulator YbiH C-terminal" evidence="3">
    <location>
        <begin position="98"/>
        <end position="204"/>
    </location>
</feature>
<accession>C6BZM6</accession>
<dbReference type="InterPro" id="IPR036271">
    <property type="entry name" value="Tet_transcr_reg_TetR-rel_C_sf"/>
</dbReference>
<dbReference type="Pfam" id="PF00440">
    <property type="entry name" value="TetR_N"/>
    <property type="match status" value="1"/>
</dbReference>
<evidence type="ECO:0000313" key="5">
    <source>
        <dbReference type="Proteomes" id="UP000002601"/>
    </source>
</evidence>
<dbReference type="STRING" id="526222.Desal_0867"/>
<dbReference type="EMBL" id="CP001649">
    <property type="protein sequence ID" value="ACS78933.1"/>
    <property type="molecule type" value="Genomic_DNA"/>
</dbReference>
<evidence type="ECO:0000256" key="1">
    <source>
        <dbReference type="ARBA" id="ARBA00023125"/>
    </source>
</evidence>
<dbReference type="AlphaFoldDB" id="C6BZM6"/>
<sequence>MGSDTKNNILMAAIKEFAAHGYQAATVRKIVQQAGAKNLNAVVYYFDSKEGLYKAVLEFMFQEAEKFKEKSDIATFESLPIEERLASMIRFYCKAYYSVETDLDRDLYSIFTNEVRNPSPYFNDIVSRYLKPSRDYMCSLLKEYLGPDTPDSVVRNCEYSITAQILYGVLGWSIISGTVPEQKPFGECVDELAEHVINFSLAALSTYKKT</sequence>
<dbReference type="Gene3D" id="1.10.10.60">
    <property type="entry name" value="Homeodomain-like"/>
    <property type="match status" value="1"/>
</dbReference>
<dbReference type="InterPro" id="IPR001647">
    <property type="entry name" value="HTH_TetR"/>
</dbReference>
<dbReference type="Pfam" id="PF09209">
    <property type="entry name" value="CecR_C"/>
    <property type="match status" value="1"/>
</dbReference>
<dbReference type="GO" id="GO:0003677">
    <property type="term" value="F:DNA binding"/>
    <property type="evidence" value="ECO:0007669"/>
    <property type="project" value="UniProtKB-KW"/>
</dbReference>
<dbReference type="SUPFAM" id="SSF46689">
    <property type="entry name" value="Homeodomain-like"/>
    <property type="match status" value="1"/>
</dbReference>
<dbReference type="OrthoDB" id="9790413at2"/>
<organism evidence="4 5">
    <name type="scientific">Maridesulfovibrio salexigens (strain ATCC 14822 / DSM 2638 / NCIMB 8403 / VKM B-1763)</name>
    <name type="common">Desulfovibrio salexigens</name>
    <dbReference type="NCBI Taxonomy" id="526222"/>
    <lineage>
        <taxon>Bacteria</taxon>
        <taxon>Pseudomonadati</taxon>
        <taxon>Thermodesulfobacteriota</taxon>
        <taxon>Desulfovibrionia</taxon>
        <taxon>Desulfovibrionales</taxon>
        <taxon>Desulfovibrionaceae</taxon>
        <taxon>Maridesulfovibrio</taxon>
    </lineage>
</organism>
<dbReference type="Proteomes" id="UP000002601">
    <property type="component" value="Chromosome"/>
</dbReference>
<evidence type="ECO:0000259" key="3">
    <source>
        <dbReference type="Pfam" id="PF09209"/>
    </source>
</evidence>
<gene>
    <name evidence="4" type="ordered locus">Desal_0867</name>
</gene>
<keyword evidence="1" id="KW-0238">DNA-binding</keyword>
<dbReference type="Gene3D" id="1.10.357.10">
    <property type="entry name" value="Tetracycline Repressor, domain 2"/>
    <property type="match status" value="1"/>
</dbReference>
<dbReference type="PANTHER" id="PTHR30328:SF54">
    <property type="entry name" value="HTH-TYPE TRANSCRIPTIONAL REPRESSOR SCO4008"/>
    <property type="match status" value="1"/>
</dbReference>
<name>C6BZM6_MARSD</name>
<dbReference type="InterPro" id="IPR009057">
    <property type="entry name" value="Homeodomain-like_sf"/>
</dbReference>
<dbReference type="SUPFAM" id="SSF48498">
    <property type="entry name" value="Tetracyclin repressor-like, C-terminal domain"/>
    <property type="match status" value="1"/>
</dbReference>
<keyword evidence="5" id="KW-1185">Reference proteome</keyword>
<protein>
    <submittedName>
        <fullName evidence="4">Transcriptional regulator, TetR family</fullName>
    </submittedName>
</protein>